<dbReference type="Proteomes" id="UP000327013">
    <property type="component" value="Unassembled WGS sequence"/>
</dbReference>
<dbReference type="EMBL" id="VIBQ01000009">
    <property type="protein sequence ID" value="KAB8336777.1"/>
    <property type="molecule type" value="Genomic_DNA"/>
</dbReference>
<protein>
    <submittedName>
        <fullName evidence="1">Uncharacterized protein</fullName>
    </submittedName>
</protein>
<dbReference type="AlphaFoldDB" id="A0A5N6KQF8"/>
<organism evidence="1 2">
    <name type="scientific">Carpinus fangiana</name>
    <dbReference type="NCBI Taxonomy" id="176857"/>
    <lineage>
        <taxon>Eukaryota</taxon>
        <taxon>Viridiplantae</taxon>
        <taxon>Streptophyta</taxon>
        <taxon>Embryophyta</taxon>
        <taxon>Tracheophyta</taxon>
        <taxon>Spermatophyta</taxon>
        <taxon>Magnoliopsida</taxon>
        <taxon>eudicotyledons</taxon>
        <taxon>Gunneridae</taxon>
        <taxon>Pentapetalae</taxon>
        <taxon>rosids</taxon>
        <taxon>fabids</taxon>
        <taxon>Fagales</taxon>
        <taxon>Betulaceae</taxon>
        <taxon>Carpinus</taxon>
    </lineage>
</organism>
<gene>
    <name evidence="1" type="ORF">FH972_021086</name>
</gene>
<proteinExistence type="predicted"/>
<evidence type="ECO:0000313" key="1">
    <source>
        <dbReference type="EMBL" id="KAB8336777.1"/>
    </source>
</evidence>
<reference evidence="1 2" key="1">
    <citation type="submission" date="2019-06" db="EMBL/GenBank/DDBJ databases">
        <title>A chromosomal-level reference genome of Carpinus fangiana (Coryloideae, Betulaceae).</title>
        <authorList>
            <person name="Yang X."/>
            <person name="Wang Z."/>
            <person name="Zhang L."/>
            <person name="Hao G."/>
            <person name="Liu J."/>
            <person name="Yang Y."/>
        </authorList>
    </citation>
    <scope>NUCLEOTIDE SEQUENCE [LARGE SCALE GENOMIC DNA]</scope>
    <source>
        <strain evidence="1">Cfa_2016G</strain>
        <tissue evidence="1">Leaf</tissue>
    </source>
</reference>
<keyword evidence="2" id="KW-1185">Reference proteome</keyword>
<comment type="caution">
    <text evidence="1">The sequence shown here is derived from an EMBL/GenBank/DDBJ whole genome shotgun (WGS) entry which is preliminary data.</text>
</comment>
<name>A0A5N6KQF8_9ROSI</name>
<accession>A0A5N6KQF8</accession>
<sequence length="110" mass="11776">MPRPRLWTNCRWRHTDQTVIVRVMAQSALRVVSVVVDDNEQGWILHHDEVEAFLGSHALGSADNLGSCKALAGSGLGLAEDLGGDGFHVPLALVALERASTGEGAHPEVE</sequence>
<evidence type="ECO:0000313" key="2">
    <source>
        <dbReference type="Proteomes" id="UP000327013"/>
    </source>
</evidence>